<organism evidence="2 3">
    <name type="scientific">Xanthomonas campestris pv. campestris (strain 8004)</name>
    <dbReference type="NCBI Taxonomy" id="314565"/>
    <lineage>
        <taxon>Bacteria</taxon>
        <taxon>Pseudomonadati</taxon>
        <taxon>Pseudomonadota</taxon>
        <taxon>Gammaproteobacteria</taxon>
        <taxon>Lysobacterales</taxon>
        <taxon>Lysobacteraceae</taxon>
        <taxon>Xanthomonas</taxon>
    </lineage>
</organism>
<keyword evidence="1" id="KW-0732">Signal</keyword>
<dbReference type="EMBL" id="CP000050">
    <property type="protein sequence ID" value="AAY48509.1"/>
    <property type="molecule type" value="Genomic_DNA"/>
</dbReference>
<evidence type="ECO:0000256" key="1">
    <source>
        <dbReference type="SAM" id="SignalP"/>
    </source>
</evidence>
<gene>
    <name evidence="2" type="ordered locus">XC_1441</name>
</gene>
<feature type="chain" id="PRO_5002600926" description="Secreted protein" evidence="1">
    <location>
        <begin position="22"/>
        <end position="196"/>
    </location>
</feature>
<dbReference type="KEGG" id="xcb:XC_1441"/>
<evidence type="ECO:0008006" key="4">
    <source>
        <dbReference type="Google" id="ProtNLM"/>
    </source>
</evidence>
<reference evidence="2 3" key="1">
    <citation type="journal article" date="2005" name="Genome Res.">
        <title>Comparative and functional genomic analyses of the pathogenicity of phytopathogen Xanthomonas campestris pv. campestris.</title>
        <authorList>
            <person name="Qian W."/>
            <person name="Jia Y."/>
            <person name="Ren S.X."/>
            <person name="He Y.Q."/>
            <person name="Feng J.X."/>
            <person name="Lu L.F."/>
            <person name="Sun Q."/>
            <person name="Ying G."/>
            <person name="Tang D.J."/>
            <person name="Tang H."/>
            <person name="Wu W."/>
            <person name="Hao P."/>
            <person name="Wang L."/>
            <person name="Jiang B.L."/>
            <person name="Zeng S."/>
            <person name="Gu W.Y."/>
            <person name="Lu G."/>
            <person name="Rong L."/>
            <person name="Tian Y."/>
            <person name="Yao Z."/>
            <person name="Fu G."/>
            <person name="Chen B."/>
            <person name="Fang R."/>
            <person name="Qiang B."/>
            <person name="Chen Z."/>
            <person name="Zhao G.P."/>
            <person name="Tang J.L."/>
            <person name="He C."/>
        </authorList>
    </citation>
    <scope>NUCLEOTIDE SEQUENCE [LARGE SCALE GENOMIC DNA]</scope>
    <source>
        <strain evidence="2 3">8004</strain>
    </source>
</reference>
<name>A0A0H2X7K3_XANC8</name>
<evidence type="ECO:0000313" key="2">
    <source>
        <dbReference type="EMBL" id="AAY48509.1"/>
    </source>
</evidence>
<feature type="signal peptide" evidence="1">
    <location>
        <begin position="1"/>
        <end position="21"/>
    </location>
</feature>
<evidence type="ECO:0000313" key="3">
    <source>
        <dbReference type="Proteomes" id="UP000000420"/>
    </source>
</evidence>
<protein>
    <recommendedName>
        <fullName evidence="4">Secreted protein</fullName>
    </recommendedName>
</protein>
<sequence length="196" mass="20437">MNLALGTTLILCALASMPASAQDTDRLALQRAATGQGFTIGDTNFRLVPNARVLRNTTPPPRADVPAMRRSTTAAAGVTLQHIGPYVISSGNSPRSPRTTPVGDVEEPSLMVAINQRNGQPVVASPRLQVYAGDADAIVRLARQTNGAVLAASQDGTGVIGYRSVPEALAALPTVRRGGGVDDVVLQVIQAVPRLR</sequence>
<accession>A0A0H2X7K3</accession>
<dbReference type="AlphaFoldDB" id="A0A0H2X7K3"/>
<dbReference type="HOGENOM" id="CLU_1389733_0_0_6"/>
<proteinExistence type="predicted"/>
<dbReference type="Proteomes" id="UP000000420">
    <property type="component" value="Chromosome"/>
</dbReference>